<sequence>MSTTPSSANTTTRTANGKTPVLQARGLIKRYGHVTALDGCDFEVMPGEIMAVIGDNGAGKSSLIKALSGALVPDEGELLLDGNPVNFRSPIDARQQGIETVYQDLAVAPAMSIAENLFLARELVKPGWRGKLFKMIDKRRMLDEATNAMKDLQIGIRSMRQAVETLSGGQRQGVAVARSAAFARHVVILDEPTAALGVKEGNMVLELIRRVRERGLPVILISHNMPHVFEIADRIHIQRLGRRAALVNKNDIHMSDAVAIMTGAKQADVRAIA</sequence>
<evidence type="ECO:0000313" key="1">
    <source>
        <dbReference type="EMBL" id="MEX3937092.1"/>
    </source>
</evidence>
<dbReference type="Proteomes" id="UP001558850">
    <property type="component" value="Unassembled WGS sequence"/>
</dbReference>
<protein>
    <submittedName>
        <fullName evidence="1">ATP-binding cassette domain-containing protein</fullName>
    </submittedName>
</protein>
<comment type="caution">
    <text evidence="1">The sequence shown here is derived from an EMBL/GenBank/DDBJ whole genome shotgun (WGS) entry which is preliminary data.</text>
</comment>
<gene>
    <name evidence="1" type="ORF">AB4Y32_36025</name>
</gene>
<keyword evidence="1" id="KW-0067">ATP-binding</keyword>
<evidence type="ECO:0000313" key="2">
    <source>
        <dbReference type="Proteomes" id="UP001558850"/>
    </source>
</evidence>
<organism evidence="1 2">
    <name type="scientific">Paraburkholderia phymatum</name>
    <dbReference type="NCBI Taxonomy" id="148447"/>
    <lineage>
        <taxon>Bacteria</taxon>
        <taxon>Pseudomonadati</taxon>
        <taxon>Pseudomonadota</taxon>
        <taxon>Betaproteobacteria</taxon>
        <taxon>Burkholderiales</taxon>
        <taxon>Burkholderiaceae</taxon>
        <taxon>Paraburkholderia</taxon>
    </lineage>
</organism>
<name>A0ACC6UC58_9BURK</name>
<accession>A0ACC6UC58</accession>
<keyword evidence="2" id="KW-1185">Reference proteome</keyword>
<dbReference type="EMBL" id="JBFRCH010000043">
    <property type="protein sequence ID" value="MEX3937092.1"/>
    <property type="molecule type" value="Genomic_DNA"/>
</dbReference>
<proteinExistence type="predicted"/>
<keyword evidence="1" id="KW-0547">Nucleotide-binding</keyword>
<reference evidence="1" key="1">
    <citation type="submission" date="2024-07" db="EMBL/GenBank/DDBJ databases">
        <title>A survey of Mimosa microsymbionts across Brazilian biomes reveals a high diversity of Paraburkholderia nodulating endemic species, but also that Cupriavidus is common as a symbiont of widespread species.</title>
        <authorList>
            <person name="Rouws L."/>
            <person name="Barauna A."/>
            <person name="Beukes C."/>
            <person name="Rouws J.R.C."/>
            <person name="De Faria S.M."/>
            <person name="Gross E."/>
            <person name="Bueno Dos Reis Junior F."/>
            <person name="Simon M.F."/>
            <person name="Maluk M."/>
            <person name="Odee D.W."/>
            <person name="Kenicer G."/>
            <person name="Young J.P.W."/>
            <person name="Reis V.M."/>
            <person name="Zilli J."/>
            <person name="James E.K."/>
        </authorList>
    </citation>
    <scope>NUCLEOTIDE SEQUENCE</scope>
    <source>
        <strain evidence="1">EG181B</strain>
    </source>
</reference>